<evidence type="ECO:0000256" key="3">
    <source>
        <dbReference type="ARBA" id="ARBA00023125"/>
    </source>
</evidence>
<organism evidence="6 7">
    <name type="scientific">Candidatus Thiomargarita nelsonii</name>
    <dbReference type="NCBI Taxonomy" id="1003181"/>
    <lineage>
        <taxon>Bacteria</taxon>
        <taxon>Pseudomonadati</taxon>
        <taxon>Pseudomonadota</taxon>
        <taxon>Gammaproteobacteria</taxon>
        <taxon>Thiotrichales</taxon>
        <taxon>Thiotrichaceae</taxon>
        <taxon>Thiomargarita</taxon>
    </lineage>
</organism>
<accession>A0A176RSH3</accession>
<protein>
    <submittedName>
        <fullName evidence="6">Transposase IS605</fullName>
    </submittedName>
</protein>
<evidence type="ECO:0000313" key="7">
    <source>
        <dbReference type="Proteomes" id="UP000076962"/>
    </source>
</evidence>
<proteinExistence type="predicted"/>
<keyword evidence="3" id="KW-0238">DNA-binding</keyword>
<name>A0A176RSH3_9GAMM</name>
<dbReference type="NCBIfam" id="NF040570">
    <property type="entry name" value="guided_TnpB"/>
    <property type="match status" value="1"/>
</dbReference>
<evidence type="ECO:0000259" key="5">
    <source>
        <dbReference type="Pfam" id="PF12323"/>
    </source>
</evidence>
<dbReference type="GO" id="GO:0003677">
    <property type="term" value="F:DNA binding"/>
    <property type="evidence" value="ECO:0007669"/>
    <property type="project" value="UniProtKB-KW"/>
</dbReference>
<evidence type="ECO:0000313" key="6">
    <source>
        <dbReference type="EMBL" id="OAD18703.1"/>
    </source>
</evidence>
<comment type="caution">
    <text evidence="6">The sequence shown here is derived from an EMBL/GenBank/DDBJ whole genome shotgun (WGS) entry which is preliminary data.</text>
</comment>
<gene>
    <name evidence="6" type="ORF">THIOM_005691</name>
</gene>
<keyword evidence="2" id="KW-0862">Zinc</keyword>
<evidence type="ECO:0000256" key="1">
    <source>
        <dbReference type="ARBA" id="ARBA00022723"/>
    </source>
</evidence>
<dbReference type="AlphaFoldDB" id="A0A176RSH3"/>
<keyword evidence="7" id="KW-1185">Reference proteome</keyword>
<sequence length="468" mass="53759">MKSSKNKQADIESKPSIGKDISRLGLNPYWNEVCEKHNSKLWLPIQTALSNLVDNSTISTFSKTIENSWFSTKLLFPNTNEIFRRYLAATSIDSWLLNLQKSKSIRIYPSKEQSVRLNKWIHASRFVFNKTIEYLHSCINFNPSWMEVKKDLLKQLPSWCNEVPFQIKGMAVRQAHKAFWAAKGKPSFKSRKAPMQSCYIPKSAIKETGIYPRVSGKGLFYSESLPEIALDSRLVKLYNQWFLCVPHAIKQQPVADNQGRIVSLDPGVCTFQTFYSENSAGHIGHSDFGKIQRLCFYLDDLISRASKVSCKKKRAMRKAQARIRKRIKNLVKELHNKTACFLVKNFDVILLPTFETQQMANKNDRHLRSKTVRSMLTWSHYQFKMHLKNKALELGKTVIDVCEAYTSKTVSWTGEIKKLGGSRLIKSGNIVMDRDINGARGIFIRSLIDSPQLIRDLGYLKRLGVPRL</sequence>
<dbReference type="PANTHER" id="PTHR36172">
    <property type="match status" value="1"/>
</dbReference>
<feature type="domain" description="Cas12f1-like TNB" evidence="4">
    <location>
        <begin position="380"/>
        <end position="442"/>
    </location>
</feature>
<dbReference type="Pfam" id="PF12323">
    <property type="entry name" value="HTH_OrfB_IS605"/>
    <property type="match status" value="1"/>
</dbReference>
<feature type="domain" description="Transposase putative helix-turn-helix" evidence="5">
    <location>
        <begin position="100"/>
        <end position="133"/>
    </location>
</feature>
<evidence type="ECO:0000259" key="4">
    <source>
        <dbReference type="Pfam" id="PF07282"/>
    </source>
</evidence>
<keyword evidence="1" id="KW-0479">Metal-binding</keyword>
<dbReference type="PANTHER" id="PTHR36172:SF1">
    <property type="entry name" value="RESOLVASE-RELATED"/>
    <property type="match status" value="1"/>
</dbReference>
<dbReference type="EMBL" id="LUTY01003123">
    <property type="protein sequence ID" value="OAD18703.1"/>
    <property type="molecule type" value="Genomic_DNA"/>
</dbReference>
<evidence type="ECO:0000256" key="2">
    <source>
        <dbReference type="ARBA" id="ARBA00022833"/>
    </source>
</evidence>
<dbReference type="GO" id="GO:0046872">
    <property type="term" value="F:metal ion binding"/>
    <property type="evidence" value="ECO:0007669"/>
    <property type="project" value="UniProtKB-KW"/>
</dbReference>
<dbReference type="InterPro" id="IPR010095">
    <property type="entry name" value="Cas12f1-like_TNB"/>
</dbReference>
<dbReference type="Pfam" id="PF07282">
    <property type="entry name" value="Cas12f1-like_TNB"/>
    <property type="match status" value="1"/>
</dbReference>
<dbReference type="PATRIC" id="fig|1003181.4.peg.7516"/>
<dbReference type="InterPro" id="IPR021027">
    <property type="entry name" value="Transposase_put_HTH"/>
</dbReference>
<dbReference type="InterPro" id="IPR051491">
    <property type="entry name" value="Recombinase/Transposase-rel"/>
</dbReference>
<dbReference type="Proteomes" id="UP000076962">
    <property type="component" value="Unassembled WGS sequence"/>
</dbReference>
<reference evidence="6 7" key="1">
    <citation type="submission" date="2016-05" db="EMBL/GenBank/DDBJ databases">
        <title>Single-cell genome of chain-forming Candidatus Thiomargarita nelsonii and comparison to other large sulfur-oxidizing bacteria.</title>
        <authorList>
            <person name="Winkel M."/>
            <person name="Salman V."/>
            <person name="Woyke T."/>
            <person name="Schulz-Vogt H."/>
            <person name="Richter M."/>
            <person name="Flood B."/>
            <person name="Bailey J."/>
            <person name="Amann R."/>
            <person name="Mussmann M."/>
        </authorList>
    </citation>
    <scope>NUCLEOTIDE SEQUENCE [LARGE SCALE GENOMIC DNA]</scope>
    <source>
        <strain evidence="6 7">THI036</strain>
    </source>
</reference>